<organism evidence="1 2">
    <name type="scientific">Chloebia gouldiae</name>
    <name type="common">Gouldian finch</name>
    <name type="synonym">Erythrura gouldiae</name>
    <dbReference type="NCBI Taxonomy" id="44316"/>
    <lineage>
        <taxon>Eukaryota</taxon>
        <taxon>Metazoa</taxon>
        <taxon>Chordata</taxon>
        <taxon>Craniata</taxon>
        <taxon>Vertebrata</taxon>
        <taxon>Euteleostomi</taxon>
        <taxon>Archelosauria</taxon>
        <taxon>Archosauria</taxon>
        <taxon>Dinosauria</taxon>
        <taxon>Saurischia</taxon>
        <taxon>Theropoda</taxon>
        <taxon>Coelurosauria</taxon>
        <taxon>Aves</taxon>
        <taxon>Neognathae</taxon>
        <taxon>Neoaves</taxon>
        <taxon>Telluraves</taxon>
        <taxon>Australaves</taxon>
        <taxon>Passeriformes</taxon>
        <taxon>Passeroidea</taxon>
        <taxon>Passeridae</taxon>
        <taxon>Chloebia</taxon>
    </lineage>
</organism>
<keyword evidence="2" id="KW-1185">Reference proteome</keyword>
<protein>
    <submittedName>
        <fullName evidence="1">Uncharacterized protein</fullName>
    </submittedName>
</protein>
<reference evidence="1 2" key="1">
    <citation type="journal article" date="2018" name="Proc. R. Soc. B">
        <title>A non-coding region near Follistatin controls head colour polymorphism in the Gouldian finch.</title>
        <authorList>
            <person name="Toomey M.B."/>
            <person name="Marques C.I."/>
            <person name="Andrade P."/>
            <person name="Araujo P.M."/>
            <person name="Sabatino S."/>
            <person name="Gazda M.A."/>
            <person name="Afonso S."/>
            <person name="Lopes R.J."/>
            <person name="Corbo J.C."/>
            <person name="Carneiro M."/>
        </authorList>
    </citation>
    <scope>NUCLEOTIDE SEQUENCE [LARGE SCALE GENOMIC DNA]</scope>
    <source>
        <strain evidence="1">Red01</strain>
        <tissue evidence="1">Muscle</tissue>
    </source>
</reference>
<evidence type="ECO:0000313" key="1">
    <source>
        <dbReference type="EMBL" id="RLV91149.1"/>
    </source>
</evidence>
<sequence length="67" mass="7579">MELSTRNGHKTATPAELLAASYKVLTALGIRLCYCQYLSTPQERQFTVSRTEFQGLPDPTEQKKQEC</sequence>
<comment type="caution">
    <text evidence="1">The sequence shown here is derived from an EMBL/GenBank/DDBJ whole genome shotgun (WGS) entry which is preliminary data.</text>
</comment>
<name>A0A3L8S078_CHLGU</name>
<gene>
    <name evidence="1" type="ORF">DV515_00014193</name>
</gene>
<evidence type="ECO:0000313" key="2">
    <source>
        <dbReference type="Proteomes" id="UP000276834"/>
    </source>
</evidence>
<proteinExistence type="predicted"/>
<accession>A0A3L8S078</accession>
<dbReference type="EMBL" id="QUSF01000114">
    <property type="protein sequence ID" value="RLV91149.1"/>
    <property type="molecule type" value="Genomic_DNA"/>
</dbReference>
<dbReference type="Proteomes" id="UP000276834">
    <property type="component" value="Unassembled WGS sequence"/>
</dbReference>
<dbReference type="AlphaFoldDB" id="A0A3L8S078"/>